<proteinExistence type="predicted"/>
<reference evidence="2 3" key="1">
    <citation type="submission" date="2018-01" db="EMBL/GenBank/DDBJ databases">
        <title>Complete genome sequence of Flavivirga eckloniae ECD14 isolated from seaweed Ecklonia cava.</title>
        <authorList>
            <person name="Lee J.H."/>
            <person name="Baik K.S."/>
            <person name="Seong C.N."/>
        </authorList>
    </citation>
    <scope>NUCLEOTIDE SEQUENCE [LARGE SCALE GENOMIC DNA]</scope>
    <source>
        <strain evidence="2 3">ECD14</strain>
    </source>
</reference>
<gene>
    <name evidence="2" type="ORF">C1H87_10225</name>
</gene>
<dbReference type="SUPFAM" id="SSF109854">
    <property type="entry name" value="DinB/YfiT-like putative metalloenzymes"/>
    <property type="match status" value="1"/>
</dbReference>
<accession>A0A2K9PWZ1</accession>
<evidence type="ECO:0000259" key="1">
    <source>
        <dbReference type="Pfam" id="PF12867"/>
    </source>
</evidence>
<keyword evidence="3" id="KW-1185">Reference proteome</keyword>
<evidence type="ECO:0000313" key="2">
    <source>
        <dbReference type="EMBL" id="AUP81595.1"/>
    </source>
</evidence>
<dbReference type="OrthoDB" id="1434917at2"/>
<feature type="domain" description="DinB-like" evidence="1">
    <location>
        <begin position="12"/>
        <end position="150"/>
    </location>
</feature>
<name>A0A2K9PWZ1_9FLAO</name>
<organism evidence="2 3">
    <name type="scientific">Flavivirga eckloniae</name>
    <dbReference type="NCBI Taxonomy" id="1803846"/>
    <lineage>
        <taxon>Bacteria</taxon>
        <taxon>Pseudomonadati</taxon>
        <taxon>Bacteroidota</taxon>
        <taxon>Flavobacteriia</taxon>
        <taxon>Flavobacteriales</taxon>
        <taxon>Flavobacteriaceae</taxon>
        <taxon>Flavivirga</taxon>
    </lineage>
</organism>
<protein>
    <recommendedName>
        <fullName evidence="1">DinB-like domain-containing protein</fullName>
    </recommendedName>
</protein>
<dbReference type="Pfam" id="PF12867">
    <property type="entry name" value="DinB_2"/>
    <property type="match status" value="1"/>
</dbReference>
<dbReference type="EMBL" id="CP025791">
    <property type="protein sequence ID" value="AUP81595.1"/>
    <property type="molecule type" value="Genomic_DNA"/>
</dbReference>
<dbReference type="KEGG" id="fek:C1H87_10225"/>
<dbReference type="InterPro" id="IPR024775">
    <property type="entry name" value="DinB-like"/>
</dbReference>
<dbReference type="InterPro" id="IPR034660">
    <property type="entry name" value="DinB/YfiT-like"/>
</dbReference>
<evidence type="ECO:0000313" key="3">
    <source>
        <dbReference type="Proteomes" id="UP000235826"/>
    </source>
</evidence>
<sequence>MTYNLEQALEILERTPNTLSSLLSGLSDEWVYANEGDDTWSAFDIVGHLIHGEKTDWIIRTKIVLSHAESKTFKTFDRFAQFENSKGKTLQQLLEEFSELRLENLKTLKELQITESQFNMKAIHPELGKVTLKELLATWVTHDLGHIAQIAHVMAKQYKDEVGSWKAYITILSK</sequence>
<dbReference type="Proteomes" id="UP000235826">
    <property type="component" value="Chromosome"/>
</dbReference>
<dbReference type="Gene3D" id="1.20.120.450">
    <property type="entry name" value="dinb family like domain"/>
    <property type="match status" value="1"/>
</dbReference>
<dbReference type="AlphaFoldDB" id="A0A2K9PWZ1"/>